<dbReference type="Proteomes" id="UP000321222">
    <property type="component" value="Chromosome"/>
</dbReference>
<gene>
    <name evidence="1" type="ORF">FUA48_09125</name>
</gene>
<organism evidence="1 2">
    <name type="scientific">Flavobacterium alkalisoli</name>
    <dbReference type="NCBI Taxonomy" id="2602769"/>
    <lineage>
        <taxon>Bacteria</taxon>
        <taxon>Pseudomonadati</taxon>
        <taxon>Bacteroidota</taxon>
        <taxon>Flavobacteriia</taxon>
        <taxon>Flavobacteriales</taxon>
        <taxon>Flavobacteriaceae</taxon>
        <taxon>Flavobacterium</taxon>
    </lineage>
</organism>
<dbReference type="EMBL" id="CP042831">
    <property type="protein sequence ID" value="QEE49740.1"/>
    <property type="molecule type" value="Genomic_DNA"/>
</dbReference>
<dbReference type="OrthoDB" id="1347497at2"/>
<dbReference type="KEGG" id="fak:FUA48_09125"/>
<proteinExistence type="predicted"/>
<evidence type="ECO:0000313" key="2">
    <source>
        <dbReference type="Proteomes" id="UP000321222"/>
    </source>
</evidence>
<protein>
    <submittedName>
        <fullName evidence="1">Uncharacterized protein</fullName>
    </submittedName>
</protein>
<keyword evidence="2" id="KW-1185">Reference proteome</keyword>
<dbReference type="RefSeq" id="WP_147583243.1">
    <property type="nucleotide sequence ID" value="NZ_CP042831.1"/>
</dbReference>
<reference evidence="1 2" key="1">
    <citation type="submission" date="2019-08" db="EMBL/GenBank/DDBJ databases">
        <title>Flavobacterium alkalisoli sp. nov., isolated from rhizosphere soil of Suaeda salsa.</title>
        <authorList>
            <person name="Sun J.-Q."/>
            <person name="Xu L."/>
        </authorList>
    </citation>
    <scope>NUCLEOTIDE SEQUENCE [LARGE SCALE GENOMIC DNA]</scope>
    <source>
        <strain evidence="1 2">XS-5</strain>
    </source>
</reference>
<sequence>MYNFKLDLLYGKEYFDLRPKVSYKVKEYIEDFFVEMFFTEKKIIVNNKVTSLLQISFFIDKTKEYITLLPPTVYKSYNTKAFPIMVGYVDKFQVSKNTNLDFAYMLFDIVSEFLLVNYKKVKPEELKILKEQIDIDYLSKIVYPAPFEEQLFVGDNNLNNEVIHLG</sequence>
<evidence type="ECO:0000313" key="1">
    <source>
        <dbReference type="EMBL" id="QEE49740.1"/>
    </source>
</evidence>
<name>A0A5B9FRW7_9FLAO</name>
<accession>A0A5B9FRW7</accession>
<dbReference type="AlphaFoldDB" id="A0A5B9FRW7"/>